<name>A0A897MRZ0_9EURY</name>
<evidence type="ECO:0000313" key="4">
    <source>
        <dbReference type="EMBL" id="QSG01729.1"/>
    </source>
</evidence>
<keyword evidence="5" id="KW-1185">Reference proteome</keyword>
<evidence type="ECO:0000256" key="1">
    <source>
        <dbReference type="SAM" id="Coils"/>
    </source>
</evidence>
<protein>
    <submittedName>
        <fullName evidence="4">Uncharacterized protein</fullName>
    </submittedName>
</protein>
<keyword evidence="3" id="KW-0472">Membrane</keyword>
<dbReference type="AlphaFoldDB" id="A0A897MRZ0"/>
<gene>
    <name evidence="4" type="ORF">AArcS_0500</name>
</gene>
<accession>A0A897MRZ0</accession>
<feature type="coiled-coil region" evidence="1">
    <location>
        <begin position="435"/>
        <end position="503"/>
    </location>
</feature>
<dbReference type="Proteomes" id="UP000663586">
    <property type="component" value="Chromosome"/>
</dbReference>
<feature type="transmembrane region" description="Helical" evidence="3">
    <location>
        <begin position="47"/>
        <end position="74"/>
    </location>
</feature>
<reference evidence="4" key="1">
    <citation type="submission" date="2020-11" db="EMBL/GenBank/DDBJ databases">
        <title>Carbohydrate-dependent, anaerobic sulfur respiration: A novel catabolism in halophilic archaea.</title>
        <authorList>
            <person name="Sorokin D.Y."/>
            <person name="Messina E."/>
            <person name="Smedile F."/>
            <person name="La Cono V."/>
            <person name="Hallsworth J.E."/>
            <person name="Yakimov M.M."/>
        </authorList>
    </citation>
    <scope>NUCLEOTIDE SEQUENCE</scope>
    <source>
        <strain evidence="4">AArc-S</strain>
    </source>
</reference>
<dbReference type="KEGG" id="hara:AArcS_0500"/>
<feature type="region of interest" description="Disordered" evidence="2">
    <location>
        <begin position="554"/>
        <end position="579"/>
    </location>
</feature>
<keyword evidence="3" id="KW-0812">Transmembrane</keyword>
<keyword evidence="3" id="KW-1133">Transmembrane helix</keyword>
<evidence type="ECO:0000313" key="5">
    <source>
        <dbReference type="Proteomes" id="UP000663586"/>
    </source>
</evidence>
<keyword evidence="1" id="KW-0175">Coiled coil</keyword>
<sequence>MSSTTLSGDRTVDDATSLALSIDEVIGEYIREFAEEQHSTYRDGLKLIAAGALTIIFAYVVIGGVWVAMVGAAIGGKGLVDLKRARDERPEIRVTGARKRYWTGYAFPRGEGTLLFDATDTASHTEFNLERLDDPDALAQAHNELTKIDRFPTVIDPEDNVEEDIVRHLGNVHNELANTEELTLSAPVIEGDNPLVEGLERIEPAMSDGGVDLDPEYELDEAAEIVDTIEDLEQLAFETDPGEQLRELKESADETVTHVVETQSDAIDTLNDHIETAGDLLATTTYKFYCPVCQIDEVESQLEGTLSDGAEWHCPTCTNTFTEGVIIPKHRMKDEVIEDVWDQLWIEKDDERRRIYESIEDQKTELGEREYEQRREEIRTASGRIKDRRAKLRDLQTRARAGKGKIDEIGDLMVKYRGLAEQRKNKFRTEVNQKAEEIDRRTSELIEETRNVEQERLEQAEQQAQANAQMLRAEQERRHREKMAAQEQLIDVAQQNLEANEAAAEFAYESAKANRVGAEASVRNLQASKHQKQLLESMEDIDKKQHIMDVRGSVNPIPAINKGHMMAKRATGMSRAKQN</sequence>
<dbReference type="EMBL" id="CP064786">
    <property type="protein sequence ID" value="QSG01729.1"/>
    <property type="molecule type" value="Genomic_DNA"/>
</dbReference>
<proteinExistence type="predicted"/>
<evidence type="ECO:0000256" key="2">
    <source>
        <dbReference type="SAM" id="MobiDB-lite"/>
    </source>
</evidence>
<organism evidence="4 5">
    <name type="scientific">Natranaeroarchaeum sulfidigenes</name>
    <dbReference type="NCBI Taxonomy" id="2784880"/>
    <lineage>
        <taxon>Archaea</taxon>
        <taxon>Methanobacteriati</taxon>
        <taxon>Methanobacteriota</taxon>
        <taxon>Stenosarchaea group</taxon>
        <taxon>Halobacteria</taxon>
        <taxon>Halobacteriales</taxon>
        <taxon>Natronoarchaeaceae</taxon>
        <taxon>Natranaeroarchaeum</taxon>
    </lineage>
</organism>
<evidence type="ECO:0000256" key="3">
    <source>
        <dbReference type="SAM" id="Phobius"/>
    </source>
</evidence>